<dbReference type="InterPro" id="IPR036864">
    <property type="entry name" value="Zn2-C6_fun-type_DNA-bd_sf"/>
</dbReference>
<dbReference type="SMART" id="SM00066">
    <property type="entry name" value="GAL4"/>
    <property type="match status" value="1"/>
</dbReference>
<evidence type="ECO:0000259" key="7">
    <source>
        <dbReference type="PROSITE" id="PS50048"/>
    </source>
</evidence>
<evidence type="ECO:0000256" key="2">
    <source>
        <dbReference type="ARBA" id="ARBA00022723"/>
    </source>
</evidence>
<comment type="subcellular location">
    <subcellularLocation>
        <location evidence="1">Nucleus</location>
    </subcellularLocation>
</comment>
<dbReference type="Proteomes" id="UP001383192">
    <property type="component" value="Unassembled WGS sequence"/>
</dbReference>
<comment type="caution">
    <text evidence="8">The sequence shown here is derived from an EMBL/GenBank/DDBJ whole genome shotgun (WGS) entry which is preliminary data.</text>
</comment>
<dbReference type="AlphaFoldDB" id="A0AAW0C3M0"/>
<dbReference type="SUPFAM" id="SSF57701">
    <property type="entry name" value="Zn2/Cys6 DNA-binding domain"/>
    <property type="match status" value="1"/>
</dbReference>
<name>A0AAW0C3M0_9AGAR</name>
<keyword evidence="4" id="KW-0804">Transcription</keyword>
<dbReference type="PANTHER" id="PTHR47338">
    <property type="entry name" value="ZN(II)2CYS6 TRANSCRIPTION FACTOR (EUROFUNG)-RELATED"/>
    <property type="match status" value="1"/>
</dbReference>
<gene>
    <name evidence="8" type="ORF">VNI00_012931</name>
</gene>
<evidence type="ECO:0000313" key="8">
    <source>
        <dbReference type="EMBL" id="KAK7032533.1"/>
    </source>
</evidence>
<organism evidence="8 9">
    <name type="scientific">Paramarasmius palmivorus</name>
    <dbReference type="NCBI Taxonomy" id="297713"/>
    <lineage>
        <taxon>Eukaryota</taxon>
        <taxon>Fungi</taxon>
        <taxon>Dikarya</taxon>
        <taxon>Basidiomycota</taxon>
        <taxon>Agaricomycotina</taxon>
        <taxon>Agaricomycetes</taxon>
        <taxon>Agaricomycetidae</taxon>
        <taxon>Agaricales</taxon>
        <taxon>Marasmiineae</taxon>
        <taxon>Marasmiaceae</taxon>
        <taxon>Paramarasmius</taxon>
    </lineage>
</organism>
<keyword evidence="2" id="KW-0479">Metal-binding</keyword>
<feature type="domain" description="Zn(2)-C6 fungal-type" evidence="7">
    <location>
        <begin position="4"/>
        <end position="37"/>
    </location>
</feature>
<evidence type="ECO:0000256" key="5">
    <source>
        <dbReference type="ARBA" id="ARBA00023242"/>
    </source>
</evidence>
<dbReference type="GO" id="GO:0005634">
    <property type="term" value="C:nucleus"/>
    <property type="evidence" value="ECO:0007669"/>
    <property type="project" value="UniProtKB-SubCell"/>
</dbReference>
<reference evidence="8 9" key="1">
    <citation type="submission" date="2024-01" db="EMBL/GenBank/DDBJ databases">
        <title>A draft genome for a cacao thread blight-causing isolate of Paramarasmius palmivorus.</title>
        <authorList>
            <person name="Baruah I.K."/>
            <person name="Bukari Y."/>
            <person name="Amoako-Attah I."/>
            <person name="Meinhardt L.W."/>
            <person name="Bailey B.A."/>
            <person name="Cohen S.P."/>
        </authorList>
    </citation>
    <scope>NUCLEOTIDE SEQUENCE [LARGE SCALE GENOMIC DNA]</scope>
    <source>
        <strain evidence="8 9">GH-12</strain>
    </source>
</reference>
<protein>
    <recommendedName>
        <fullName evidence="7">Zn(2)-C6 fungal-type domain-containing protein</fullName>
    </recommendedName>
</protein>
<dbReference type="InterPro" id="IPR050815">
    <property type="entry name" value="TF_fung"/>
</dbReference>
<dbReference type="PANTHER" id="PTHR47338:SF29">
    <property type="entry name" value="ZN(2)-C6 FUNGAL-TYPE DOMAIN-CONTAINING PROTEIN"/>
    <property type="match status" value="1"/>
</dbReference>
<evidence type="ECO:0000313" key="9">
    <source>
        <dbReference type="Proteomes" id="UP001383192"/>
    </source>
</evidence>
<dbReference type="InterPro" id="IPR001138">
    <property type="entry name" value="Zn2Cys6_DnaBD"/>
</dbReference>
<sequence length="525" mass="57695">MRTACGNCRKRKIKCDGLRPVCTQCLTRSTLEDVCDYGDYGGLTTAEELERNIQRLEARIRELEHAEAPDAVRLRQYAGPSEMPQRRDSSRGTPIVSDESPLELRSSLLQSFLPQHAAAFGFFLNQPRFAQSTLSVHSAHPSRPCRGLLNTLYFVASALNYASNPSSQLLIEAVGILSTDHPNKILHAIQAEILLATWFFHSNRVLEGKYHLGTAVSLTVGAGLHRIRSPDPNRSSIHTMALPTPADSIEEGERIIAFWQVYAMSNIWDAISGPASTCVIFNGDGKSIDTPWAWDMHDYEELGIPPNLTGGLTVHKFLMRSPDSVNTGLSTTSLFAKASLLFSKAKLFAESVFRTGPMQPPSAQAVAYFQSLNALIDHFTSTLAPISPETVMSPALFSQITLAHTLAYASSIHLHSPFAATDARSSTKMLSAAELAVGLLPHLDSLLANSENFPVINPIFGALWLLIGKVFVDELRRLRSLRRLSSGTRSNTIFGMLEGLKRTMEMAGRSSPFIADQFRQLTEAQ</sequence>
<keyword evidence="9" id="KW-1185">Reference proteome</keyword>
<feature type="region of interest" description="Disordered" evidence="6">
    <location>
        <begin position="71"/>
        <end position="98"/>
    </location>
</feature>
<evidence type="ECO:0000256" key="1">
    <source>
        <dbReference type="ARBA" id="ARBA00004123"/>
    </source>
</evidence>
<evidence type="ECO:0000256" key="4">
    <source>
        <dbReference type="ARBA" id="ARBA00023163"/>
    </source>
</evidence>
<dbReference type="Gene3D" id="4.10.240.10">
    <property type="entry name" value="Zn(2)-C6 fungal-type DNA-binding domain"/>
    <property type="match status" value="1"/>
</dbReference>
<keyword evidence="3" id="KW-0805">Transcription regulation</keyword>
<accession>A0AAW0C3M0</accession>
<dbReference type="Pfam" id="PF00172">
    <property type="entry name" value="Zn_clus"/>
    <property type="match status" value="1"/>
</dbReference>
<evidence type="ECO:0000256" key="3">
    <source>
        <dbReference type="ARBA" id="ARBA00023015"/>
    </source>
</evidence>
<evidence type="ECO:0000256" key="6">
    <source>
        <dbReference type="SAM" id="MobiDB-lite"/>
    </source>
</evidence>
<proteinExistence type="predicted"/>
<dbReference type="GO" id="GO:0000981">
    <property type="term" value="F:DNA-binding transcription factor activity, RNA polymerase II-specific"/>
    <property type="evidence" value="ECO:0007669"/>
    <property type="project" value="InterPro"/>
</dbReference>
<dbReference type="GO" id="GO:0008270">
    <property type="term" value="F:zinc ion binding"/>
    <property type="evidence" value="ECO:0007669"/>
    <property type="project" value="InterPro"/>
</dbReference>
<dbReference type="CDD" id="cd00067">
    <property type="entry name" value="GAL4"/>
    <property type="match status" value="1"/>
</dbReference>
<dbReference type="PROSITE" id="PS50048">
    <property type="entry name" value="ZN2_CY6_FUNGAL_2"/>
    <property type="match status" value="1"/>
</dbReference>
<keyword evidence="5" id="KW-0539">Nucleus</keyword>
<dbReference type="CDD" id="cd12148">
    <property type="entry name" value="fungal_TF_MHR"/>
    <property type="match status" value="1"/>
</dbReference>
<dbReference type="EMBL" id="JAYKXP010000063">
    <property type="protein sequence ID" value="KAK7032533.1"/>
    <property type="molecule type" value="Genomic_DNA"/>
</dbReference>